<dbReference type="GO" id="GO:0004301">
    <property type="term" value="F:epoxide hydrolase activity"/>
    <property type="evidence" value="ECO:0007669"/>
    <property type="project" value="UniProtKB-EC"/>
</dbReference>
<accession>A0A3G8JG68</accession>
<dbReference type="InterPro" id="IPR000639">
    <property type="entry name" value="Epox_hydrolase-like"/>
</dbReference>
<dbReference type="Pfam" id="PF00561">
    <property type="entry name" value="Abhydrolase_1"/>
    <property type="match status" value="1"/>
</dbReference>
<dbReference type="EMBL" id="CP033972">
    <property type="protein sequence ID" value="AZG44066.1"/>
    <property type="molecule type" value="Genomic_DNA"/>
</dbReference>
<feature type="domain" description="AB hydrolase-1" evidence="2">
    <location>
        <begin position="27"/>
        <end position="160"/>
    </location>
</feature>
<keyword evidence="4" id="KW-1185">Reference proteome</keyword>
<dbReference type="PRINTS" id="PR00412">
    <property type="entry name" value="EPOXHYDRLASE"/>
</dbReference>
<evidence type="ECO:0000259" key="2">
    <source>
        <dbReference type="Pfam" id="PF00561"/>
    </source>
</evidence>
<sequence length="274" mass="29833">MDTQQRSVTVGELTFDARIGGPEDGKWVLLLHGFPVNSSCYDTVVPRLHESGLRTIVFDQRGYSPGARPDGVDAYALDHLVDDALGVLDQLGIQYAMLVGHDWGGIVAWHLAGKHPDRFTSLVAASTGHPSAMRDALENSDQRERSSYIKDFIADDAEEKLLARKGVLLRRAGVTAAELEPLTAPGALTGPLNWYRANFTGNIAETLACPPVEIPTTMIWGDADAALGREQAQMSGRYAYSDFRFCELPGIDHWVPQHADAAMASEIALRSAVF</sequence>
<protein>
    <submittedName>
        <fullName evidence="3">Epoxide hydrolase A</fullName>
        <ecNumber evidence="3">3.3.2.10</ecNumber>
    </submittedName>
</protein>
<keyword evidence="1 3" id="KW-0378">Hydrolase</keyword>
<dbReference type="PRINTS" id="PR00111">
    <property type="entry name" value="ABHYDROLASE"/>
</dbReference>
<gene>
    <name evidence="3" type="primary">ephA_1</name>
    <name evidence="3" type="ORF">D7316_00646</name>
</gene>
<evidence type="ECO:0000256" key="1">
    <source>
        <dbReference type="ARBA" id="ARBA00022801"/>
    </source>
</evidence>
<dbReference type="AlphaFoldDB" id="A0A3G8JG68"/>
<dbReference type="KEGG" id="gom:D7316_00646"/>
<evidence type="ECO:0000313" key="4">
    <source>
        <dbReference type="Proteomes" id="UP000271469"/>
    </source>
</evidence>
<reference evidence="3 4" key="1">
    <citation type="submission" date="2018-11" db="EMBL/GenBank/DDBJ databases">
        <title>Gordonia insulae sp. nov., isolated from an island soil.</title>
        <authorList>
            <person name="Kim Y.S."/>
            <person name="Kim S.B."/>
        </authorList>
    </citation>
    <scope>NUCLEOTIDE SEQUENCE [LARGE SCALE GENOMIC DNA]</scope>
    <source>
        <strain evidence="3 4">MMS17-SY073</strain>
    </source>
</reference>
<dbReference type="Gene3D" id="3.40.50.1820">
    <property type="entry name" value="alpha/beta hydrolase"/>
    <property type="match status" value="1"/>
</dbReference>
<dbReference type="Proteomes" id="UP000271469">
    <property type="component" value="Chromosome"/>
</dbReference>
<dbReference type="InterPro" id="IPR029058">
    <property type="entry name" value="AB_hydrolase_fold"/>
</dbReference>
<dbReference type="InterPro" id="IPR000073">
    <property type="entry name" value="AB_hydrolase_1"/>
</dbReference>
<dbReference type="EC" id="3.3.2.10" evidence="3"/>
<dbReference type="SUPFAM" id="SSF53474">
    <property type="entry name" value="alpha/beta-Hydrolases"/>
    <property type="match status" value="1"/>
</dbReference>
<proteinExistence type="predicted"/>
<dbReference type="PANTHER" id="PTHR43329">
    <property type="entry name" value="EPOXIDE HYDROLASE"/>
    <property type="match status" value="1"/>
</dbReference>
<evidence type="ECO:0000313" key="3">
    <source>
        <dbReference type="EMBL" id="AZG44066.1"/>
    </source>
</evidence>
<name>A0A3G8JG68_9ACTN</name>
<organism evidence="3 4">
    <name type="scientific">Gordonia insulae</name>
    <dbReference type="NCBI Taxonomy" id="2420509"/>
    <lineage>
        <taxon>Bacteria</taxon>
        <taxon>Bacillati</taxon>
        <taxon>Actinomycetota</taxon>
        <taxon>Actinomycetes</taxon>
        <taxon>Mycobacteriales</taxon>
        <taxon>Gordoniaceae</taxon>
        <taxon>Gordonia</taxon>
    </lineage>
</organism>